<proteinExistence type="predicted"/>
<reference evidence="2 3" key="1">
    <citation type="journal article" date="2018" name="Biotechnol. Biofuels">
        <title>Integrative visual omics of the white-rot fungus Polyporus brumalis exposes the biotechnological potential of its oxidative enzymes for delignifying raw plant biomass.</title>
        <authorList>
            <person name="Miyauchi S."/>
            <person name="Rancon A."/>
            <person name="Drula E."/>
            <person name="Hage H."/>
            <person name="Chaduli D."/>
            <person name="Favel A."/>
            <person name="Grisel S."/>
            <person name="Henrissat B."/>
            <person name="Herpoel-Gimbert I."/>
            <person name="Ruiz-Duenas F.J."/>
            <person name="Chevret D."/>
            <person name="Hainaut M."/>
            <person name="Lin J."/>
            <person name="Wang M."/>
            <person name="Pangilinan J."/>
            <person name="Lipzen A."/>
            <person name="Lesage-Meessen L."/>
            <person name="Navarro D."/>
            <person name="Riley R."/>
            <person name="Grigoriev I.V."/>
            <person name="Zhou S."/>
            <person name="Raouche S."/>
            <person name="Rosso M.N."/>
        </authorList>
    </citation>
    <scope>NUCLEOTIDE SEQUENCE [LARGE SCALE GENOMIC DNA]</scope>
    <source>
        <strain evidence="2 3">BRFM 1820</strain>
    </source>
</reference>
<dbReference type="GO" id="GO:0003677">
    <property type="term" value="F:DNA binding"/>
    <property type="evidence" value="ECO:0007669"/>
    <property type="project" value="TreeGrafter"/>
</dbReference>
<dbReference type="EMBL" id="KZ857401">
    <property type="protein sequence ID" value="RDX50151.1"/>
    <property type="molecule type" value="Genomic_DNA"/>
</dbReference>
<dbReference type="AlphaFoldDB" id="A0A371DC87"/>
<dbReference type="SUPFAM" id="SSF52540">
    <property type="entry name" value="P-loop containing nucleoside triphosphate hydrolases"/>
    <property type="match status" value="1"/>
</dbReference>
<feature type="region of interest" description="Disordered" evidence="1">
    <location>
        <begin position="530"/>
        <end position="557"/>
    </location>
</feature>
<sequence length="930" mass="101843">MPAPAKRTRSRKAVKDAVSARQTSLLDVFSVRPSSKKNTPSTSAAVSENGSVAGDEVIDILSSDVEPLEERPADSSSPMTAEEGIGGSGLSRLVNVTPGPPNQPGGSWEAPIVIVDSSPIAPTRTSSNAGSAAPRVLVPPMPVYSIFAPRKGPGQRASSQGHDGKHSTKLFAPYPDDASQHVRGPQTVYDASLTHFSRRHRRHTAASNVDVTAPLYSRRALGLFQEDSSPSAVAFIGEPTPVDASAREGIVNSIPPSHRSYPAIARLLESSPAPGQPTDAHSLWSNKWRPKCADQVLGNEQSALYLREWLLALKLHISGTEETSTDSPAVVPKNGKQKAAKPKKAKGPRGTKRPRIVRDVERKRRRVDSEEPEGSWIADDSDDDDPLDVIGLSEDDAVSPRLSRLKRATGDDFPETGSSESVLEELPEHLPTDDIPPFSYTPPKFGDTVCNTLLLAGPSGCGKTAAVYACADELGWEVFEVYPGIGERSGSAMQKLIGEVGKNHLVTQNQHQKGDTKARAKAKSDFFAKRVVSDDERDPSEPHAPPTETAETEDVAQHAQLPTGVSQSIVLIEEVDVLYREDTNFWPTLVKIIKECRRPVVMTCNDISLVPLNDLPLQTVLHLTPCPVGLAASYLQLLCLAEGHALDPASLRVLYETLHPDGRLERREDQFLHPLYIPPAQPDLRRCLAQLQLRAAISAPSETRNPESTDDRSPDPFKRMVKVVETRSFVDSGLRRPGSQVLRDLMANSSSPSSDDLVGLQYFVAEPDDFDSPLPVTFSTYDRDDAIEHDLLTFCKHHFPSLDDTLGDTSDLPPIRTSHCGALLPILDRLRVPREHLVRDPGAIFVDYEPWIRYMVKADDTRISAYLASGVIENTTRRTRNSQRSQWERERWVPLDDHERNTLMLTAFDRDAVDGVANAAAMDPKPLNSL</sequence>
<evidence type="ECO:0000256" key="1">
    <source>
        <dbReference type="SAM" id="MobiDB-lite"/>
    </source>
</evidence>
<gene>
    <name evidence="2" type="ORF">OH76DRAFT_486645</name>
</gene>
<feature type="region of interest" description="Disordered" evidence="1">
    <location>
        <begin position="31"/>
        <end position="108"/>
    </location>
</feature>
<feature type="region of interest" description="Disordered" evidence="1">
    <location>
        <begin position="321"/>
        <end position="421"/>
    </location>
</feature>
<dbReference type="OrthoDB" id="9996895at2759"/>
<dbReference type="InterPro" id="IPR027417">
    <property type="entry name" value="P-loop_NTPase"/>
</dbReference>
<dbReference type="STRING" id="139420.A0A371DC87"/>
<keyword evidence="3" id="KW-1185">Reference proteome</keyword>
<dbReference type="Proteomes" id="UP000256964">
    <property type="component" value="Unassembled WGS sequence"/>
</dbReference>
<protein>
    <submittedName>
        <fullName evidence="2">Uncharacterized protein</fullName>
    </submittedName>
</protein>
<feature type="compositionally biased region" description="Polar residues" evidence="1">
    <location>
        <begin position="32"/>
        <end position="50"/>
    </location>
</feature>
<dbReference type="GO" id="GO:0005634">
    <property type="term" value="C:nucleus"/>
    <property type="evidence" value="ECO:0007669"/>
    <property type="project" value="TreeGrafter"/>
</dbReference>
<feature type="compositionally biased region" description="Acidic residues" evidence="1">
    <location>
        <begin position="379"/>
        <end position="397"/>
    </location>
</feature>
<dbReference type="PANTHER" id="PTHR23389:SF21">
    <property type="entry name" value="ATPASE FAMILY AAA DOMAIN-CONTAINING PROTEIN 5"/>
    <property type="match status" value="1"/>
</dbReference>
<organism evidence="2 3">
    <name type="scientific">Lentinus brumalis</name>
    <dbReference type="NCBI Taxonomy" id="2498619"/>
    <lineage>
        <taxon>Eukaryota</taxon>
        <taxon>Fungi</taxon>
        <taxon>Dikarya</taxon>
        <taxon>Basidiomycota</taxon>
        <taxon>Agaricomycotina</taxon>
        <taxon>Agaricomycetes</taxon>
        <taxon>Polyporales</taxon>
        <taxon>Polyporaceae</taxon>
        <taxon>Lentinus</taxon>
    </lineage>
</organism>
<name>A0A371DC87_9APHY</name>
<accession>A0A371DC87</accession>
<evidence type="ECO:0000313" key="3">
    <source>
        <dbReference type="Proteomes" id="UP000256964"/>
    </source>
</evidence>
<dbReference type="Gene3D" id="3.40.50.300">
    <property type="entry name" value="P-loop containing nucleotide triphosphate hydrolases"/>
    <property type="match status" value="1"/>
</dbReference>
<dbReference type="PANTHER" id="PTHR23389">
    <property type="entry name" value="CHROMOSOME TRANSMISSION FIDELITY FACTOR 18"/>
    <property type="match status" value="1"/>
</dbReference>
<feature type="compositionally biased region" description="Basic residues" evidence="1">
    <location>
        <begin position="335"/>
        <end position="355"/>
    </location>
</feature>
<evidence type="ECO:0000313" key="2">
    <source>
        <dbReference type="EMBL" id="RDX50151.1"/>
    </source>
</evidence>